<dbReference type="EMBL" id="JBHUIV010000010">
    <property type="protein sequence ID" value="MFD2200857.1"/>
    <property type="molecule type" value="Genomic_DNA"/>
</dbReference>
<keyword evidence="3" id="KW-1185">Reference proteome</keyword>
<evidence type="ECO:0008006" key="4">
    <source>
        <dbReference type="Google" id="ProtNLM"/>
    </source>
</evidence>
<proteinExistence type="predicted"/>
<comment type="caution">
    <text evidence="2">The sequence shown here is derived from an EMBL/GenBank/DDBJ whole genome shotgun (WGS) entry which is preliminary data.</text>
</comment>
<accession>A0ABW5B413</accession>
<organism evidence="2 3">
    <name type="scientific">Shivajiella indica</name>
    <dbReference type="NCBI Taxonomy" id="872115"/>
    <lineage>
        <taxon>Bacteria</taxon>
        <taxon>Pseudomonadati</taxon>
        <taxon>Bacteroidota</taxon>
        <taxon>Cytophagia</taxon>
        <taxon>Cytophagales</taxon>
        <taxon>Cyclobacteriaceae</taxon>
        <taxon>Shivajiella</taxon>
    </lineage>
</organism>
<sequence length="142" mass="15733">MKKLNLVLVTICLIMTSTILSCDDNSNSSPDNSAPILKDGTWIITNFNEDNQDNTNYFTGYSFDFQDAGVVKASSGSNVISGTWIIRKDSGKTKLDLNFGNVPKFEELNEDWEIITQSPTKMDLKDVSGGDGDISYLTFEKN</sequence>
<gene>
    <name evidence="2" type="ORF">ACFSKV_04715</name>
</gene>
<feature type="chain" id="PRO_5045458477" description="Lipocalin-like domain-containing protein" evidence="1">
    <location>
        <begin position="23"/>
        <end position="142"/>
    </location>
</feature>
<dbReference type="Proteomes" id="UP001597414">
    <property type="component" value="Unassembled WGS sequence"/>
</dbReference>
<name>A0ABW5B413_9BACT</name>
<evidence type="ECO:0000313" key="3">
    <source>
        <dbReference type="Proteomes" id="UP001597414"/>
    </source>
</evidence>
<feature type="signal peptide" evidence="1">
    <location>
        <begin position="1"/>
        <end position="22"/>
    </location>
</feature>
<dbReference type="RefSeq" id="WP_380800731.1">
    <property type="nucleotide sequence ID" value="NZ_JBHUIV010000010.1"/>
</dbReference>
<protein>
    <recommendedName>
        <fullName evidence="4">Lipocalin-like domain-containing protein</fullName>
    </recommendedName>
</protein>
<reference evidence="3" key="1">
    <citation type="journal article" date="2019" name="Int. J. Syst. Evol. Microbiol.">
        <title>The Global Catalogue of Microorganisms (GCM) 10K type strain sequencing project: providing services to taxonomists for standard genome sequencing and annotation.</title>
        <authorList>
            <consortium name="The Broad Institute Genomics Platform"/>
            <consortium name="The Broad Institute Genome Sequencing Center for Infectious Disease"/>
            <person name="Wu L."/>
            <person name="Ma J."/>
        </authorList>
    </citation>
    <scope>NUCLEOTIDE SEQUENCE [LARGE SCALE GENOMIC DNA]</scope>
    <source>
        <strain evidence="3">KCTC 19812</strain>
    </source>
</reference>
<evidence type="ECO:0000256" key="1">
    <source>
        <dbReference type="SAM" id="SignalP"/>
    </source>
</evidence>
<keyword evidence="1" id="KW-0732">Signal</keyword>
<dbReference type="PROSITE" id="PS51257">
    <property type="entry name" value="PROKAR_LIPOPROTEIN"/>
    <property type="match status" value="1"/>
</dbReference>
<evidence type="ECO:0000313" key="2">
    <source>
        <dbReference type="EMBL" id="MFD2200857.1"/>
    </source>
</evidence>